<accession>A0A7W9CDQ6</accession>
<reference evidence="2 3" key="1">
    <citation type="submission" date="2020-08" db="EMBL/GenBank/DDBJ databases">
        <title>Sequencing the genomes of 1000 actinobacteria strains.</title>
        <authorList>
            <person name="Klenk H.-P."/>
        </authorList>
    </citation>
    <scope>NUCLEOTIDE SEQUENCE [LARGE SCALE GENOMIC DNA]</scope>
    <source>
        <strain evidence="2 3">DSM 24823</strain>
    </source>
</reference>
<evidence type="ECO:0008006" key="4">
    <source>
        <dbReference type="Google" id="ProtNLM"/>
    </source>
</evidence>
<gene>
    <name evidence="2" type="ORF">HD600_002125</name>
</gene>
<evidence type="ECO:0000313" key="3">
    <source>
        <dbReference type="Proteomes" id="UP000517712"/>
    </source>
</evidence>
<keyword evidence="1" id="KW-0472">Membrane</keyword>
<organism evidence="2 3">
    <name type="scientific">Microbacterium ginsengiterrae</name>
    <dbReference type="NCBI Taxonomy" id="546115"/>
    <lineage>
        <taxon>Bacteria</taxon>
        <taxon>Bacillati</taxon>
        <taxon>Actinomycetota</taxon>
        <taxon>Actinomycetes</taxon>
        <taxon>Micrococcales</taxon>
        <taxon>Microbacteriaceae</taxon>
        <taxon>Microbacterium</taxon>
    </lineage>
</organism>
<name>A0A7W9CDQ6_9MICO</name>
<keyword evidence="1" id="KW-0812">Transmembrane</keyword>
<dbReference type="RefSeq" id="WP_144795747.1">
    <property type="nucleotide sequence ID" value="NZ_BAAAPG010000001.1"/>
</dbReference>
<protein>
    <recommendedName>
        <fullName evidence="4">UDP-N-acetylmuramyl pentapeptide phosphotransferase</fullName>
    </recommendedName>
</protein>
<proteinExistence type="predicted"/>
<feature type="transmembrane region" description="Helical" evidence="1">
    <location>
        <begin position="73"/>
        <end position="95"/>
    </location>
</feature>
<sequence length="97" mass="10301">MTAGHTGNDRKSAPVKMVTTDTGRILRISPEDEAARAAAAAAATPAPANVDPARRADVLFRVRRAEGHELSSWWMIGAFVVTSGLVIALLSWVPYSA</sequence>
<comment type="caution">
    <text evidence="2">The sequence shown here is derived from an EMBL/GenBank/DDBJ whole genome shotgun (WGS) entry which is preliminary data.</text>
</comment>
<keyword evidence="3" id="KW-1185">Reference proteome</keyword>
<dbReference type="EMBL" id="JACHMU010000001">
    <property type="protein sequence ID" value="MBB5743628.1"/>
    <property type="molecule type" value="Genomic_DNA"/>
</dbReference>
<dbReference type="Proteomes" id="UP000517712">
    <property type="component" value="Unassembled WGS sequence"/>
</dbReference>
<evidence type="ECO:0000256" key="1">
    <source>
        <dbReference type="SAM" id="Phobius"/>
    </source>
</evidence>
<keyword evidence="1" id="KW-1133">Transmembrane helix</keyword>
<dbReference type="AlphaFoldDB" id="A0A7W9CDQ6"/>
<evidence type="ECO:0000313" key="2">
    <source>
        <dbReference type="EMBL" id="MBB5743628.1"/>
    </source>
</evidence>